<keyword evidence="3" id="KW-0472">Membrane</keyword>
<dbReference type="SUPFAM" id="SSF48452">
    <property type="entry name" value="TPR-like"/>
    <property type="match status" value="1"/>
</dbReference>
<evidence type="ECO:0000313" key="5">
    <source>
        <dbReference type="EMBL" id="ADN18626.1"/>
    </source>
</evidence>
<name>E0UNU6_GLOV7</name>
<evidence type="ECO:0000256" key="1">
    <source>
        <dbReference type="ARBA" id="ARBA00010062"/>
    </source>
</evidence>
<keyword evidence="3" id="KW-1133">Transmembrane helix</keyword>
<dbReference type="InterPro" id="IPR028082">
    <property type="entry name" value="Peripla_BP_I"/>
</dbReference>
<evidence type="ECO:0000256" key="2">
    <source>
        <dbReference type="ARBA" id="ARBA00022729"/>
    </source>
</evidence>
<feature type="transmembrane region" description="Helical" evidence="3">
    <location>
        <begin position="57"/>
        <end position="78"/>
    </location>
</feature>
<keyword evidence="3" id="KW-0812">Transmembrane</keyword>
<dbReference type="InterPro" id="IPR028081">
    <property type="entry name" value="Leu-bd"/>
</dbReference>
<dbReference type="KEGG" id="cyj:Cyan7822_6677"/>
<dbReference type="CDD" id="cd06268">
    <property type="entry name" value="PBP1_ABC_transporter_LIVBP-like"/>
    <property type="match status" value="1"/>
</dbReference>
<protein>
    <submittedName>
        <fullName evidence="5">Extracellular ligand-binding receptor</fullName>
    </submittedName>
</protein>
<dbReference type="RefSeq" id="WP_013325748.1">
    <property type="nucleotide sequence ID" value="NC_014503.1"/>
</dbReference>
<evidence type="ECO:0000313" key="6">
    <source>
        <dbReference type="Proteomes" id="UP000008206"/>
    </source>
</evidence>
<dbReference type="InterPro" id="IPR051010">
    <property type="entry name" value="BCAA_transport"/>
</dbReference>
<dbReference type="eggNOG" id="COG0683">
    <property type="taxonomic scope" value="Bacteria"/>
</dbReference>
<comment type="similarity">
    <text evidence="1">Belongs to the leucine-binding protein family.</text>
</comment>
<dbReference type="PANTHER" id="PTHR30483">
    <property type="entry name" value="LEUCINE-SPECIFIC-BINDING PROTEIN"/>
    <property type="match status" value="1"/>
</dbReference>
<evidence type="ECO:0000259" key="4">
    <source>
        <dbReference type="Pfam" id="PF13458"/>
    </source>
</evidence>
<sequence length="513" mass="55160">MNYNKKWTCDGIPKNPKYQGKGKSHSPVENRPNYPHCVDCGLPREAMIKPGGGGSKIGLMLGGATVILALGGVAAYGLRSQFVKPSSSSQCMVSGPNLETERVSSGERNLFSQNNINLDLKRGIEDFKLGNYETAAKFFEKAKEAARTDPEPKIYYNNALARYKKSPFKVAVVVPIDNKGTSAQEILRGVADAQEKFNQNGGAENRLLEVMIFNDGNDPQVAARIAQQISQDDTILGVIGHNSSEASQAALPCYQEKGIAMISPTSTSTSLKGNTFFRTVANDGVTAKVMGDYLTNDLNAKNIIIFYDSQSNYSKSLLQEIESQLPPAIIKDRIDINPPDFDVKANVDSSIQAGGDTAILLPSTETTSVAIRIAEEIKGRMKILGGDALYLPDTLIQGGNAVENMVVVAPVTPSDNYQTEANPSWGGQINWRTVAGFDATEALIEAIKNSPTNPTRQNIPTNLASINVNSEASGKALQFQEGERSSQPVLVIASKDAPAPKGAEFGFKPLSKP</sequence>
<feature type="domain" description="Leucine-binding protein" evidence="4">
    <location>
        <begin position="180"/>
        <end position="491"/>
    </location>
</feature>
<keyword evidence="5" id="KW-0675">Receptor</keyword>
<dbReference type="EMBL" id="CP002202">
    <property type="protein sequence ID" value="ADN18626.1"/>
    <property type="molecule type" value="Genomic_DNA"/>
</dbReference>
<evidence type="ECO:0000256" key="3">
    <source>
        <dbReference type="SAM" id="Phobius"/>
    </source>
</evidence>
<dbReference type="HOGENOM" id="CLU_038795_0_0_3"/>
<geneLocation type="plasmid" evidence="5 6">
    <name>Cy782204</name>
</geneLocation>
<keyword evidence="2" id="KW-0732">Signal</keyword>
<accession>E0UNU6</accession>
<proteinExistence type="inferred from homology"/>
<dbReference type="OrthoDB" id="446586at2"/>
<keyword evidence="6" id="KW-1185">Reference proteome</keyword>
<dbReference type="Pfam" id="PF13458">
    <property type="entry name" value="Peripla_BP_6"/>
    <property type="match status" value="1"/>
</dbReference>
<dbReference type="InterPro" id="IPR011990">
    <property type="entry name" value="TPR-like_helical_dom_sf"/>
</dbReference>
<reference evidence="6" key="1">
    <citation type="journal article" date="2011" name="MBio">
        <title>Novel metabolic attributes of the genus Cyanothece, comprising a group of unicellular nitrogen-fixing Cyanobacteria.</title>
        <authorList>
            <person name="Bandyopadhyay A."/>
            <person name="Elvitigala T."/>
            <person name="Welsh E."/>
            <person name="Stockel J."/>
            <person name="Liberton M."/>
            <person name="Min H."/>
            <person name="Sherman L.A."/>
            <person name="Pakrasi H.B."/>
        </authorList>
    </citation>
    <scope>NUCLEOTIDE SEQUENCE [LARGE SCALE GENOMIC DNA]</scope>
    <source>
        <strain evidence="6">PCC 7822</strain>
        <plasmid evidence="6">Cy782204</plasmid>
    </source>
</reference>
<gene>
    <name evidence="5" type="ordered locus">Cyan7822_6677</name>
</gene>
<dbReference type="PANTHER" id="PTHR30483:SF6">
    <property type="entry name" value="PERIPLASMIC BINDING PROTEIN OF ABC TRANSPORTER FOR NATURAL AMINO ACIDS"/>
    <property type="match status" value="1"/>
</dbReference>
<organism evidence="5 6">
    <name type="scientific">Gloeothece verrucosa (strain PCC 7822)</name>
    <name type="common">Cyanothece sp. (strain PCC 7822)</name>
    <dbReference type="NCBI Taxonomy" id="497965"/>
    <lineage>
        <taxon>Bacteria</taxon>
        <taxon>Bacillati</taxon>
        <taxon>Cyanobacteriota</taxon>
        <taxon>Cyanophyceae</taxon>
        <taxon>Oscillatoriophycideae</taxon>
        <taxon>Chroococcales</taxon>
        <taxon>Aphanothecaceae</taxon>
        <taxon>Gloeothece</taxon>
        <taxon>Gloeothece verrucosa</taxon>
    </lineage>
</organism>
<dbReference type="SUPFAM" id="SSF53822">
    <property type="entry name" value="Periplasmic binding protein-like I"/>
    <property type="match status" value="1"/>
</dbReference>
<dbReference type="AlphaFoldDB" id="E0UNU6"/>
<dbReference type="Gene3D" id="3.40.50.2300">
    <property type="match status" value="2"/>
</dbReference>
<dbReference type="Proteomes" id="UP000008206">
    <property type="component" value="Plasmid Cy782204"/>
</dbReference>
<keyword evidence="5" id="KW-0614">Plasmid</keyword>